<accession>A0A448WJF6</accession>
<dbReference type="EMBL" id="CAAALY010017220">
    <property type="protein sequence ID" value="VEL13257.1"/>
    <property type="molecule type" value="Genomic_DNA"/>
</dbReference>
<feature type="compositionally biased region" description="Basic and acidic residues" evidence="1">
    <location>
        <begin position="169"/>
        <end position="180"/>
    </location>
</feature>
<evidence type="ECO:0000313" key="3">
    <source>
        <dbReference type="Proteomes" id="UP000784294"/>
    </source>
</evidence>
<protein>
    <submittedName>
        <fullName evidence="2">Uncharacterized protein</fullName>
    </submittedName>
</protein>
<evidence type="ECO:0000313" key="2">
    <source>
        <dbReference type="EMBL" id="VEL13257.1"/>
    </source>
</evidence>
<feature type="region of interest" description="Disordered" evidence="1">
    <location>
        <begin position="263"/>
        <end position="284"/>
    </location>
</feature>
<gene>
    <name evidence="2" type="ORF">PXEA_LOCUS6697</name>
</gene>
<feature type="compositionally biased region" description="Polar residues" evidence="1">
    <location>
        <begin position="152"/>
        <end position="167"/>
    </location>
</feature>
<name>A0A448WJF6_9PLAT</name>
<feature type="region of interest" description="Disordered" evidence="1">
    <location>
        <begin position="116"/>
        <end position="213"/>
    </location>
</feature>
<reference evidence="2" key="1">
    <citation type="submission" date="2018-11" db="EMBL/GenBank/DDBJ databases">
        <authorList>
            <consortium name="Pathogen Informatics"/>
        </authorList>
    </citation>
    <scope>NUCLEOTIDE SEQUENCE</scope>
</reference>
<dbReference type="OrthoDB" id="6273963at2759"/>
<sequence length="284" mass="29815">MRFVAPDKPSSERDQCTKESLRAAGVKGYQDDLDAEHELSIATANAEFYAKQRLLASSGIVPSADFPVMENADSDDSELDAEIVEIAAGYGKKDDLSKRGSIQDALACLNPILFSSKDSSASSLPKDSTSLTRRLPTPGDISRAMLPGGKPSGTSTTDSLLATSGNCADTRRTGRERDGEVSNLKLSAGGGSQSGNSSGGPVNPGRKAPVSRHLANVCSRAEIRWRLREAKAAASGLGSSANAPLGSARARFDELDAFRLSDSSEDAYEDDITDGSKEPGKGTR</sequence>
<feature type="compositionally biased region" description="Acidic residues" evidence="1">
    <location>
        <begin position="263"/>
        <end position="273"/>
    </location>
</feature>
<keyword evidence="3" id="KW-1185">Reference proteome</keyword>
<dbReference type="AlphaFoldDB" id="A0A448WJF6"/>
<evidence type="ECO:0000256" key="1">
    <source>
        <dbReference type="SAM" id="MobiDB-lite"/>
    </source>
</evidence>
<dbReference type="Proteomes" id="UP000784294">
    <property type="component" value="Unassembled WGS sequence"/>
</dbReference>
<feature type="compositionally biased region" description="Basic and acidic residues" evidence="1">
    <location>
        <begin position="274"/>
        <end position="284"/>
    </location>
</feature>
<proteinExistence type="predicted"/>
<comment type="caution">
    <text evidence="2">The sequence shown here is derived from an EMBL/GenBank/DDBJ whole genome shotgun (WGS) entry which is preliminary data.</text>
</comment>
<feature type="compositionally biased region" description="Low complexity" evidence="1">
    <location>
        <begin position="116"/>
        <end position="131"/>
    </location>
</feature>
<organism evidence="2 3">
    <name type="scientific">Protopolystoma xenopodis</name>
    <dbReference type="NCBI Taxonomy" id="117903"/>
    <lineage>
        <taxon>Eukaryota</taxon>
        <taxon>Metazoa</taxon>
        <taxon>Spiralia</taxon>
        <taxon>Lophotrochozoa</taxon>
        <taxon>Platyhelminthes</taxon>
        <taxon>Monogenea</taxon>
        <taxon>Polyopisthocotylea</taxon>
        <taxon>Polystomatidea</taxon>
        <taxon>Polystomatidae</taxon>
        <taxon>Protopolystoma</taxon>
    </lineage>
</organism>